<feature type="compositionally biased region" description="Polar residues" evidence="1">
    <location>
        <begin position="343"/>
        <end position="352"/>
    </location>
</feature>
<dbReference type="PANTHER" id="PTHR21560">
    <property type="entry name" value="VERY KIND PROTEIN"/>
    <property type="match status" value="1"/>
</dbReference>
<accession>A0ABV0XVT5</accession>
<dbReference type="EMBL" id="JAHRIP010014112">
    <property type="protein sequence ID" value="MEQ2285638.1"/>
    <property type="molecule type" value="Genomic_DNA"/>
</dbReference>
<evidence type="ECO:0000313" key="2">
    <source>
        <dbReference type="EMBL" id="MEQ2285638.1"/>
    </source>
</evidence>
<dbReference type="Proteomes" id="UP001469553">
    <property type="component" value="Unassembled WGS sequence"/>
</dbReference>
<proteinExistence type="predicted"/>
<feature type="region of interest" description="Disordered" evidence="1">
    <location>
        <begin position="343"/>
        <end position="446"/>
    </location>
</feature>
<sequence>MATESRLAPVPGPVPHSYPVNMELQLPEAFISTATHFTPIILTNEGETEEQESQHLGTVTIGTAHRLTRNSAHAMESCLDAPQHQHQSPSKANRHSQKLTDCHTVMSTSSKTSSSIPEDSPSVLSDVSLFEVSLPSLSSPLSTNLNSCGIFNNYLFWQDPTTECLSLVPVKVRAPKSLNRLDITPSLVPQSLRGLITGQMSNGGLFIDPVSGTVRSGTQDLFYLSGSSDSSLDHASHQAYCGQTDTKTQGEKETLFRDQPALQDVIDLLKGQFSTTGCLDNGCQDIIMGKYLFTLKGLQYQQFASVVKKRFCDLHWEDDLLGVLHCLVNYSCSTLYKACSTAPSIRQQSQPGTRPGPRATEGNIGGRPPQHAKEWGPCQPHTRTPEALQHAGCKHSRTAYAAAPTRPASPSTKLKPHPNHCTLPSEDPSVRTRHPPGDGPGTEAKD</sequence>
<evidence type="ECO:0000313" key="3">
    <source>
        <dbReference type="Proteomes" id="UP001469553"/>
    </source>
</evidence>
<dbReference type="PANTHER" id="PTHR21560:SF0">
    <property type="entry name" value="KINASE NON-CATALYTIC C-LOBE DOMAIN-CONTAINING PROTEIN 1"/>
    <property type="match status" value="1"/>
</dbReference>
<feature type="compositionally biased region" description="Low complexity" evidence="1">
    <location>
        <begin position="398"/>
        <end position="412"/>
    </location>
</feature>
<evidence type="ECO:0000256" key="1">
    <source>
        <dbReference type="SAM" id="MobiDB-lite"/>
    </source>
</evidence>
<protein>
    <submittedName>
        <fullName evidence="2">Uncharacterized protein</fullName>
    </submittedName>
</protein>
<keyword evidence="3" id="KW-1185">Reference proteome</keyword>
<gene>
    <name evidence="2" type="ORF">AMECASPLE_033945</name>
</gene>
<dbReference type="InterPro" id="IPR029899">
    <property type="entry name" value="KNDC1"/>
</dbReference>
<feature type="region of interest" description="Disordered" evidence="1">
    <location>
        <begin position="79"/>
        <end position="99"/>
    </location>
</feature>
<name>A0ABV0XVT5_9TELE</name>
<reference evidence="2 3" key="1">
    <citation type="submission" date="2021-06" db="EMBL/GenBank/DDBJ databases">
        <authorList>
            <person name="Palmer J.M."/>
        </authorList>
    </citation>
    <scope>NUCLEOTIDE SEQUENCE [LARGE SCALE GENOMIC DNA]</scope>
    <source>
        <strain evidence="2 3">AS_MEX2019</strain>
        <tissue evidence="2">Muscle</tissue>
    </source>
</reference>
<organism evidence="2 3">
    <name type="scientific">Ameca splendens</name>
    <dbReference type="NCBI Taxonomy" id="208324"/>
    <lineage>
        <taxon>Eukaryota</taxon>
        <taxon>Metazoa</taxon>
        <taxon>Chordata</taxon>
        <taxon>Craniata</taxon>
        <taxon>Vertebrata</taxon>
        <taxon>Euteleostomi</taxon>
        <taxon>Actinopterygii</taxon>
        <taxon>Neopterygii</taxon>
        <taxon>Teleostei</taxon>
        <taxon>Neoteleostei</taxon>
        <taxon>Acanthomorphata</taxon>
        <taxon>Ovalentaria</taxon>
        <taxon>Atherinomorphae</taxon>
        <taxon>Cyprinodontiformes</taxon>
        <taxon>Goodeidae</taxon>
        <taxon>Ameca</taxon>
    </lineage>
</organism>
<comment type="caution">
    <text evidence="2">The sequence shown here is derived from an EMBL/GenBank/DDBJ whole genome shotgun (WGS) entry which is preliminary data.</text>
</comment>